<dbReference type="PANTHER" id="PTHR23280:SF32">
    <property type="entry name" value="FI22325P1"/>
    <property type="match status" value="1"/>
</dbReference>
<sequence>MTVARMRLWGHDLLKTYHCTIRFLDESSWQTTYTKGEESQKLFDRVCAHLNLMEKDYFGLRFVDEKKQRKWLDLSKNARKQLRKAGKDADNVIISFRVKFYPPDPVKRLNEELTRYQIYLQLRRDLQHGRLYGSSGEEAYLLACILQSELKDMPARTISLPENYRSLQKHGKKGEGKTLDQWKAMRGASYLECEERFLEKAATLDTFGIDPHPTQNELREQVFLGYNHFGIIAFQGAKKAIHINWAHMIKMSFEGKQFLLYYTKDSKRITKGFTCGTKSAAKHLWRNAFETKVFFTAPSSENLGHIGFKTNLFSRASKIRFSGRVAREVEISTQYQLPNRSDVTVSRVAFGQTRPESVDVYEGVVATPALRRRPSLYPVGKETKEPAAETDIGRSRTMSDTHAPSTVSTPEHVAIPLPNGPSFLEMANSPSPASALPDQVETVQSTISSVENIPASSPLSHEKILDDTWQRIEEILQQPADETQYSLPSSVFHRESNGYIPEEPSLADDELRVLPPQHPLDIRNVVGGNLAMKALLVGTAVVGMYAVFSTNWLPTAFIDLLRTSLFVPIAQLFVGGTSQPEDNTTFSTANLSSDLNTS</sequence>
<dbReference type="AlphaFoldDB" id="A0A1D1VRI3"/>
<dbReference type="Pfam" id="PF00373">
    <property type="entry name" value="FERM_M"/>
    <property type="match status" value="1"/>
</dbReference>
<dbReference type="SUPFAM" id="SSF54236">
    <property type="entry name" value="Ubiquitin-like"/>
    <property type="match status" value="1"/>
</dbReference>
<dbReference type="SUPFAM" id="SSF47031">
    <property type="entry name" value="Second domain of FERM"/>
    <property type="match status" value="1"/>
</dbReference>
<dbReference type="CDD" id="cd14473">
    <property type="entry name" value="FERM_B-lobe"/>
    <property type="match status" value="1"/>
</dbReference>
<dbReference type="InterPro" id="IPR019749">
    <property type="entry name" value="Band_41_domain"/>
</dbReference>
<dbReference type="Proteomes" id="UP000186922">
    <property type="component" value="Unassembled WGS sequence"/>
</dbReference>
<organism evidence="3 4">
    <name type="scientific">Ramazzottius varieornatus</name>
    <name type="common">Water bear</name>
    <name type="synonym">Tardigrade</name>
    <dbReference type="NCBI Taxonomy" id="947166"/>
    <lineage>
        <taxon>Eukaryota</taxon>
        <taxon>Metazoa</taxon>
        <taxon>Ecdysozoa</taxon>
        <taxon>Tardigrada</taxon>
        <taxon>Eutardigrada</taxon>
        <taxon>Parachela</taxon>
        <taxon>Hypsibioidea</taxon>
        <taxon>Ramazzottiidae</taxon>
        <taxon>Ramazzottius</taxon>
    </lineage>
</organism>
<dbReference type="Gene3D" id="1.20.80.10">
    <property type="match status" value="1"/>
</dbReference>
<dbReference type="InterPro" id="IPR018980">
    <property type="entry name" value="FERM_PH-like_C"/>
</dbReference>
<dbReference type="GO" id="GO:0005856">
    <property type="term" value="C:cytoskeleton"/>
    <property type="evidence" value="ECO:0007669"/>
    <property type="project" value="TreeGrafter"/>
</dbReference>
<dbReference type="STRING" id="947166.A0A1D1VRI3"/>
<feature type="domain" description="FERM" evidence="2">
    <location>
        <begin position="17"/>
        <end position="299"/>
    </location>
</feature>
<dbReference type="InterPro" id="IPR018979">
    <property type="entry name" value="FERM_N"/>
</dbReference>
<dbReference type="FunFam" id="3.10.20.90:FF:000039">
    <property type="entry name" value="Tyrosine-protein phosphatase non-receptor type"/>
    <property type="match status" value="1"/>
</dbReference>
<dbReference type="GO" id="GO:0031032">
    <property type="term" value="P:actomyosin structure organization"/>
    <property type="evidence" value="ECO:0007669"/>
    <property type="project" value="TreeGrafter"/>
</dbReference>
<dbReference type="InterPro" id="IPR011993">
    <property type="entry name" value="PH-like_dom_sf"/>
</dbReference>
<keyword evidence="4" id="KW-1185">Reference proteome</keyword>
<proteinExistence type="predicted"/>
<dbReference type="InterPro" id="IPR019748">
    <property type="entry name" value="FERM_central"/>
</dbReference>
<dbReference type="EMBL" id="BDGG01000009">
    <property type="protein sequence ID" value="GAV03456.1"/>
    <property type="molecule type" value="Genomic_DNA"/>
</dbReference>
<dbReference type="PROSITE" id="PS50057">
    <property type="entry name" value="FERM_3"/>
    <property type="match status" value="1"/>
</dbReference>
<dbReference type="Gene3D" id="3.10.20.90">
    <property type="entry name" value="Phosphatidylinositol 3-kinase Catalytic Subunit, Chain A, domain 1"/>
    <property type="match status" value="1"/>
</dbReference>
<feature type="region of interest" description="Disordered" evidence="1">
    <location>
        <begin position="381"/>
        <end position="412"/>
    </location>
</feature>
<dbReference type="SMART" id="SM01196">
    <property type="entry name" value="FERM_C"/>
    <property type="match status" value="1"/>
</dbReference>
<gene>
    <name evidence="3" type="primary">RvY_13876-1</name>
    <name evidence="3" type="synonym">RvY_13876.1</name>
    <name evidence="3" type="ORF">RvY_13876</name>
</gene>
<dbReference type="Gene3D" id="2.30.29.30">
    <property type="entry name" value="Pleckstrin-homology domain (PH domain)/Phosphotyrosine-binding domain (PTB)"/>
    <property type="match status" value="1"/>
</dbReference>
<evidence type="ECO:0000313" key="4">
    <source>
        <dbReference type="Proteomes" id="UP000186922"/>
    </source>
</evidence>
<dbReference type="InterPro" id="IPR035963">
    <property type="entry name" value="FERM_2"/>
</dbReference>
<name>A0A1D1VRI3_RAMVA</name>
<feature type="compositionally biased region" description="Basic and acidic residues" evidence="1">
    <location>
        <begin position="381"/>
        <end position="399"/>
    </location>
</feature>
<accession>A0A1D1VRI3</accession>
<evidence type="ECO:0000256" key="1">
    <source>
        <dbReference type="SAM" id="MobiDB-lite"/>
    </source>
</evidence>
<evidence type="ECO:0000313" key="3">
    <source>
        <dbReference type="EMBL" id="GAV03456.1"/>
    </source>
</evidence>
<evidence type="ECO:0000259" key="2">
    <source>
        <dbReference type="PROSITE" id="PS50057"/>
    </source>
</evidence>
<dbReference type="InterPro" id="IPR014352">
    <property type="entry name" value="FERM/acyl-CoA-bd_prot_sf"/>
</dbReference>
<dbReference type="SMART" id="SM00295">
    <property type="entry name" value="B41"/>
    <property type="match status" value="1"/>
</dbReference>
<comment type="caution">
    <text evidence="3">The sequence shown here is derived from an EMBL/GenBank/DDBJ whole genome shotgun (WGS) entry which is preliminary data.</text>
</comment>
<dbReference type="PRINTS" id="PR00935">
    <property type="entry name" value="BAND41"/>
</dbReference>
<dbReference type="SUPFAM" id="SSF50729">
    <property type="entry name" value="PH domain-like"/>
    <property type="match status" value="1"/>
</dbReference>
<dbReference type="Pfam" id="PF09380">
    <property type="entry name" value="FERM_C"/>
    <property type="match status" value="1"/>
</dbReference>
<feature type="compositionally biased region" description="Polar residues" evidence="1">
    <location>
        <begin position="400"/>
        <end position="409"/>
    </location>
</feature>
<dbReference type="PANTHER" id="PTHR23280">
    <property type="entry name" value="4.1 G PROTEIN"/>
    <property type="match status" value="1"/>
</dbReference>
<protein>
    <recommendedName>
        <fullName evidence="2">FERM domain-containing protein</fullName>
    </recommendedName>
</protein>
<dbReference type="InterPro" id="IPR029071">
    <property type="entry name" value="Ubiquitin-like_domsf"/>
</dbReference>
<reference evidence="3 4" key="1">
    <citation type="journal article" date="2016" name="Nat. Commun.">
        <title>Extremotolerant tardigrade genome and improved radiotolerance of human cultured cells by tardigrade-unique protein.</title>
        <authorList>
            <person name="Hashimoto T."/>
            <person name="Horikawa D.D."/>
            <person name="Saito Y."/>
            <person name="Kuwahara H."/>
            <person name="Kozuka-Hata H."/>
            <person name="Shin-I T."/>
            <person name="Minakuchi Y."/>
            <person name="Ohishi K."/>
            <person name="Motoyama A."/>
            <person name="Aizu T."/>
            <person name="Enomoto A."/>
            <person name="Kondo K."/>
            <person name="Tanaka S."/>
            <person name="Hara Y."/>
            <person name="Koshikawa S."/>
            <person name="Sagara H."/>
            <person name="Miura T."/>
            <person name="Yokobori S."/>
            <person name="Miyagawa K."/>
            <person name="Suzuki Y."/>
            <person name="Kubo T."/>
            <person name="Oyama M."/>
            <person name="Kohara Y."/>
            <person name="Fujiyama A."/>
            <person name="Arakawa K."/>
            <person name="Katayama T."/>
            <person name="Toyoda A."/>
            <person name="Kunieda T."/>
        </authorList>
    </citation>
    <scope>NUCLEOTIDE SEQUENCE [LARGE SCALE GENOMIC DNA]</scope>
    <source>
        <strain evidence="3 4">YOKOZUNA-1</strain>
    </source>
</reference>
<dbReference type="InterPro" id="IPR000299">
    <property type="entry name" value="FERM_domain"/>
</dbReference>
<dbReference type="OrthoDB" id="6266673at2759"/>
<dbReference type="Pfam" id="PF09379">
    <property type="entry name" value="FERM_N"/>
    <property type="match status" value="1"/>
</dbReference>